<comment type="caution">
    <text evidence="1">The sequence shown here is derived from an EMBL/GenBank/DDBJ whole genome shotgun (WGS) entry which is preliminary data.</text>
</comment>
<evidence type="ECO:0000313" key="1">
    <source>
        <dbReference type="EMBL" id="KAH7919015.1"/>
    </source>
</evidence>
<gene>
    <name evidence="1" type="ORF">BV22DRAFT_1134159</name>
</gene>
<sequence length="704" mass="75353">MGDEYEVESVTQARLKRLPRGKATWEFFVKWKGYDKLSDNTWEPTSSFDNGSEHILKKFWSRVDTGGRDIDDLKQFKVGEELFATGPPRGMKKKKSHPKPSTHEQPPPPPPSTSREREANESSRTSKKRRTSEGASEEPPLKRTRARRPTEKAVGGRQSLGGEKNVLDSARGKKRRRASSPGPSRSSPPLRQSSSLFGPDIGDVTDADADGDTDEVEDELMMTTPNNADNRSAQDMNIDTDQKPEFDDLVPFDETGVTIEVEQTATNDAPEEPGSPNPLFGSPSLLNGESSGRTPAKTALPSHRARAANPRVKLVDDPLVDQGMGNAILAKSRFLARNGQSSSTSQIEDGTGSTSQGLPSGLKLHRSAPSGKNKSSLLTVQNGELKSVKGQYHPVTDSAAKEIPLVPEGERDRGFTVTSWGDSDAADDIDLGHLPEMTPPPAPVPSGAELLEAAGLKEDAHTLPDFEDDTTAKGPDANTEVLKDTPSKSAEDEATEKRLALAKEQLFPSAQSSSSITNDAPTGNASTIFGALYVGISKPLVPTPDASGDSAAFNFMIDELTTIPVTFKDKHQVPGSKSMDAIVGETSTTRPGSFYGTQDALAIVSALRGGGSGARVVPDTDADDAQKGSFEVFLTRLESGQVYAATIAGELLVFYSSRNSAIGERLSAPEHLIGLSRSLLVSRAIVENNTAYANAVYRSATLAK</sequence>
<organism evidence="1 2">
    <name type="scientific">Leucogyrophana mollusca</name>
    <dbReference type="NCBI Taxonomy" id="85980"/>
    <lineage>
        <taxon>Eukaryota</taxon>
        <taxon>Fungi</taxon>
        <taxon>Dikarya</taxon>
        <taxon>Basidiomycota</taxon>
        <taxon>Agaricomycotina</taxon>
        <taxon>Agaricomycetes</taxon>
        <taxon>Agaricomycetidae</taxon>
        <taxon>Boletales</taxon>
        <taxon>Boletales incertae sedis</taxon>
        <taxon>Leucogyrophana</taxon>
    </lineage>
</organism>
<dbReference type="Proteomes" id="UP000790709">
    <property type="component" value="Unassembled WGS sequence"/>
</dbReference>
<evidence type="ECO:0000313" key="2">
    <source>
        <dbReference type="Proteomes" id="UP000790709"/>
    </source>
</evidence>
<protein>
    <submittedName>
        <fullName evidence="1">Uncharacterized protein</fullName>
    </submittedName>
</protein>
<dbReference type="EMBL" id="MU266705">
    <property type="protein sequence ID" value="KAH7919015.1"/>
    <property type="molecule type" value="Genomic_DNA"/>
</dbReference>
<accession>A0ACB8B021</accession>
<reference evidence="1" key="1">
    <citation type="journal article" date="2021" name="New Phytol.">
        <title>Evolutionary innovations through gain and loss of genes in the ectomycorrhizal Boletales.</title>
        <authorList>
            <person name="Wu G."/>
            <person name="Miyauchi S."/>
            <person name="Morin E."/>
            <person name="Kuo A."/>
            <person name="Drula E."/>
            <person name="Varga T."/>
            <person name="Kohler A."/>
            <person name="Feng B."/>
            <person name="Cao Y."/>
            <person name="Lipzen A."/>
            <person name="Daum C."/>
            <person name="Hundley H."/>
            <person name="Pangilinan J."/>
            <person name="Johnson J."/>
            <person name="Barry K."/>
            <person name="LaButti K."/>
            <person name="Ng V."/>
            <person name="Ahrendt S."/>
            <person name="Min B."/>
            <person name="Choi I.G."/>
            <person name="Park H."/>
            <person name="Plett J.M."/>
            <person name="Magnuson J."/>
            <person name="Spatafora J.W."/>
            <person name="Nagy L.G."/>
            <person name="Henrissat B."/>
            <person name="Grigoriev I.V."/>
            <person name="Yang Z.L."/>
            <person name="Xu J."/>
            <person name="Martin F.M."/>
        </authorList>
    </citation>
    <scope>NUCLEOTIDE SEQUENCE</scope>
    <source>
        <strain evidence="1">KUC20120723A-06</strain>
    </source>
</reference>
<name>A0ACB8B021_9AGAM</name>
<proteinExistence type="predicted"/>
<keyword evidence="2" id="KW-1185">Reference proteome</keyword>